<gene>
    <name evidence="1" type="ORF">KC01_LOCUS32422</name>
</gene>
<evidence type="ECO:0000313" key="1">
    <source>
        <dbReference type="EMBL" id="CAL1604996.1"/>
    </source>
</evidence>
<dbReference type="AlphaFoldDB" id="A0AAV2LS88"/>
<protein>
    <submittedName>
        <fullName evidence="1">Uncharacterized protein</fullName>
    </submittedName>
</protein>
<dbReference type="Proteomes" id="UP001497482">
    <property type="component" value="Chromosome 4"/>
</dbReference>
<proteinExistence type="predicted"/>
<dbReference type="EMBL" id="OZ035826">
    <property type="protein sequence ID" value="CAL1604996.1"/>
    <property type="molecule type" value="Genomic_DNA"/>
</dbReference>
<organism evidence="1 2">
    <name type="scientific">Knipowitschia caucasica</name>
    <name type="common">Caucasian dwarf goby</name>
    <name type="synonym">Pomatoschistus caucasicus</name>
    <dbReference type="NCBI Taxonomy" id="637954"/>
    <lineage>
        <taxon>Eukaryota</taxon>
        <taxon>Metazoa</taxon>
        <taxon>Chordata</taxon>
        <taxon>Craniata</taxon>
        <taxon>Vertebrata</taxon>
        <taxon>Euteleostomi</taxon>
        <taxon>Actinopterygii</taxon>
        <taxon>Neopterygii</taxon>
        <taxon>Teleostei</taxon>
        <taxon>Neoteleostei</taxon>
        <taxon>Acanthomorphata</taxon>
        <taxon>Gobiaria</taxon>
        <taxon>Gobiiformes</taxon>
        <taxon>Gobioidei</taxon>
        <taxon>Gobiidae</taxon>
        <taxon>Gobiinae</taxon>
        <taxon>Knipowitschia</taxon>
    </lineage>
</organism>
<keyword evidence="2" id="KW-1185">Reference proteome</keyword>
<accession>A0AAV2LS88</accession>
<evidence type="ECO:0000313" key="2">
    <source>
        <dbReference type="Proteomes" id="UP001497482"/>
    </source>
</evidence>
<name>A0AAV2LS88_KNICA</name>
<sequence>MQWLGLTRAAVAQDAAAVAQDAAAVTQDPAAVAQGAAAVIANVFKMYLKSSSDYCKNQIFVESARDKRIPAVSHGAGVSVRRHHVLSYR</sequence>
<reference evidence="1 2" key="1">
    <citation type="submission" date="2024-04" db="EMBL/GenBank/DDBJ databases">
        <authorList>
            <person name="Waldvogel A.-M."/>
            <person name="Schoenle A."/>
        </authorList>
    </citation>
    <scope>NUCLEOTIDE SEQUENCE [LARGE SCALE GENOMIC DNA]</scope>
</reference>